<comment type="caution">
    <text evidence="1">The sequence shown here is derived from an EMBL/GenBank/DDBJ whole genome shotgun (WGS) entry which is preliminary data.</text>
</comment>
<proteinExistence type="predicted"/>
<evidence type="ECO:0000313" key="1">
    <source>
        <dbReference type="EMBL" id="KAJ3487425.1"/>
    </source>
</evidence>
<accession>A0ACC1QPQ9</accession>
<dbReference type="EMBL" id="JANAKD010000843">
    <property type="protein sequence ID" value="KAJ3487425.1"/>
    <property type="molecule type" value="Genomic_DNA"/>
</dbReference>
<name>A0ACC1QPQ9_9HYPO</name>
<keyword evidence="2" id="KW-1185">Reference proteome</keyword>
<reference evidence="1" key="1">
    <citation type="submission" date="2022-07" db="EMBL/GenBank/DDBJ databases">
        <title>Genome Sequence of Lecanicillium saksenae.</title>
        <authorList>
            <person name="Buettner E."/>
        </authorList>
    </citation>
    <scope>NUCLEOTIDE SEQUENCE</scope>
    <source>
        <strain evidence="1">VT-O1</strain>
    </source>
</reference>
<evidence type="ECO:0000313" key="2">
    <source>
        <dbReference type="Proteomes" id="UP001148737"/>
    </source>
</evidence>
<organism evidence="1 2">
    <name type="scientific">Lecanicillium saksenae</name>
    <dbReference type="NCBI Taxonomy" id="468837"/>
    <lineage>
        <taxon>Eukaryota</taxon>
        <taxon>Fungi</taxon>
        <taxon>Dikarya</taxon>
        <taxon>Ascomycota</taxon>
        <taxon>Pezizomycotina</taxon>
        <taxon>Sordariomycetes</taxon>
        <taxon>Hypocreomycetidae</taxon>
        <taxon>Hypocreales</taxon>
        <taxon>Cordycipitaceae</taxon>
        <taxon>Lecanicillium</taxon>
    </lineage>
</organism>
<gene>
    <name evidence="1" type="ORF">NLG97_g6414</name>
</gene>
<dbReference type="Proteomes" id="UP001148737">
    <property type="component" value="Unassembled WGS sequence"/>
</dbReference>
<sequence>MPEKVFKYARFDLDALLSLAAQIRGQPCCCDVTRAPKAGSMNCVMFISFEDGLDRVFRSPKTGAHAIMSDESARKMLLSEVATLRFLRRRTAVPGPEVQCEQNPIGVPYILMSKAAGRPLSDYDWADIRTPGYRKLLPLLPMPDGARESIMSQLGTMMQELSKQSFGKIGSLFENSDGSVEVGECLSPALVWQHRDSLEDPGIERGPFLQANQYFSALISAFTGHVTELPLTPYAFFAPIPDHSEYSDWASYRAAVARWNDYVAVGSKIESGENRFAYCLAGQIMSEMIPHFVGETECYTISHPDLHIGNIFVNDDFNITCLIDWGSTSTGPVAELMATPNLSDDPSEHLVSALRQGFDPQKLLSSESWRRSDMIRPFTRLVRLLSKHDYPLFKTLYALVHDATANDEDVMHHLNNLAMQESNERLLATLKVDDDTAEEVEQQEPAAFGTSANKSDGRAVARKLTVMAEMNKNFVTNATLWKWIEDAVTIELGG</sequence>
<protein>
    <submittedName>
        <fullName evidence="1">Uncharacterized protein</fullName>
    </submittedName>
</protein>